<sequence length="186" mass="21116">MANVFLINSRNRRSMRTTTESKPKNITVKRSDSSSDFNYSCKKHPKQRQSPGICSLCLNESLSKLSSDFYDLSSSMNSSSLAKTMSSCSSASSESESDYSSTAISSYYSSVSSCLSPLQHRYSEIVVNKKKKKHVKKQSFLSRLFLKQRMPTKAVIGWHMTIQLAIQLMYGKRKKTCHASFIQVWY</sequence>
<evidence type="ECO:0000313" key="2">
    <source>
        <dbReference type="EMBL" id="EFH69490.1"/>
    </source>
</evidence>
<dbReference type="Gramene" id="fgenesh1_pm.C_scaffold_1001912">
    <property type="protein sequence ID" value="fgenesh1_pm.C_scaffold_1001912"/>
    <property type="gene ID" value="fgenesh1_pm.C_scaffold_1001912"/>
</dbReference>
<evidence type="ECO:0000313" key="3">
    <source>
        <dbReference type="Proteomes" id="UP000008694"/>
    </source>
</evidence>
<name>D7KLS0_ARALL</name>
<dbReference type="HOGENOM" id="CLU_125167_0_0_1"/>
<evidence type="ECO:0000256" key="1">
    <source>
        <dbReference type="SAM" id="MobiDB-lite"/>
    </source>
</evidence>
<feature type="region of interest" description="Disordered" evidence="1">
    <location>
        <begin position="8"/>
        <end position="49"/>
    </location>
</feature>
<dbReference type="PANTHER" id="PTHR34046">
    <property type="entry name" value="OS06G0218800 PROTEIN"/>
    <property type="match status" value="1"/>
</dbReference>
<protein>
    <submittedName>
        <fullName evidence="2">Uncharacterized protein</fullName>
    </submittedName>
</protein>
<organism evidence="3">
    <name type="scientific">Arabidopsis lyrata subsp. lyrata</name>
    <name type="common">Lyre-leaved rock-cress</name>
    <dbReference type="NCBI Taxonomy" id="81972"/>
    <lineage>
        <taxon>Eukaryota</taxon>
        <taxon>Viridiplantae</taxon>
        <taxon>Streptophyta</taxon>
        <taxon>Embryophyta</taxon>
        <taxon>Tracheophyta</taxon>
        <taxon>Spermatophyta</taxon>
        <taxon>Magnoliopsida</taxon>
        <taxon>eudicotyledons</taxon>
        <taxon>Gunneridae</taxon>
        <taxon>Pentapetalae</taxon>
        <taxon>rosids</taxon>
        <taxon>malvids</taxon>
        <taxon>Brassicales</taxon>
        <taxon>Brassicaceae</taxon>
        <taxon>Camelineae</taxon>
        <taxon>Arabidopsis</taxon>
    </lineage>
</organism>
<dbReference type="Proteomes" id="UP000008694">
    <property type="component" value="Unassembled WGS sequence"/>
</dbReference>
<dbReference type="GO" id="GO:0009651">
    <property type="term" value="P:response to salt stress"/>
    <property type="evidence" value="ECO:0007669"/>
    <property type="project" value="EnsemblPlants"/>
</dbReference>
<gene>
    <name evidence="2" type="ORF">ARALYDRAFT_313132</name>
</gene>
<dbReference type="EMBL" id="GL348713">
    <property type="protein sequence ID" value="EFH69490.1"/>
    <property type="molecule type" value="Genomic_DNA"/>
</dbReference>
<dbReference type="PANTHER" id="PTHR34046:SF11">
    <property type="entry name" value="GENOME ASSEMBLY, CHROMOSOME: A09"/>
    <property type="match status" value="1"/>
</dbReference>
<reference evidence="3" key="1">
    <citation type="journal article" date="2011" name="Nat. Genet.">
        <title>The Arabidopsis lyrata genome sequence and the basis of rapid genome size change.</title>
        <authorList>
            <person name="Hu T.T."/>
            <person name="Pattyn P."/>
            <person name="Bakker E.G."/>
            <person name="Cao J."/>
            <person name="Cheng J.-F."/>
            <person name="Clark R.M."/>
            <person name="Fahlgren N."/>
            <person name="Fawcett J.A."/>
            <person name="Grimwood J."/>
            <person name="Gundlach H."/>
            <person name="Haberer G."/>
            <person name="Hollister J.D."/>
            <person name="Ossowski S."/>
            <person name="Ottilar R.P."/>
            <person name="Salamov A.A."/>
            <person name="Schneeberger K."/>
            <person name="Spannagl M."/>
            <person name="Wang X."/>
            <person name="Yang L."/>
            <person name="Nasrallah M.E."/>
            <person name="Bergelson J."/>
            <person name="Carrington J.C."/>
            <person name="Gaut B.S."/>
            <person name="Schmutz J."/>
            <person name="Mayer K.F.X."/>
            <person name="Van de Peer Y."/>
            <person name="Grigoriev I.V."/>
            <person name="Nordborg M."/>
            <person name="Weigel D."/>
            <person name="Guo Y.-L."/>
        </authorList>
    </citation>
    <scope>NUCLEOTIDE SEQUENCE [LARGE SCALE GENOMIC DNA]</scope>
    <source>
        <strain evidence="3">cv. MN47</strain>
    </source>
</reference>
<dbReference type="GO" id="GO:0009409">
    <property type="term" value="P:response to cold"/>
    <property type="evidence" value="ECO:0007669"/>
    <property type="project" value="EnsemblPlants"/>
</dbReference>
<accession>D7KLS0</accession>
<feature type="compositionally biased region" description="Basic and acidic residues" evidence="1">
    <location>
        <begin position="19"/>
        <end position="33"/>
    </location>
</feature>
<dbReference type="eggNOG" id="ENOG502R1J6">
    <property type="taxonomic scope" value="Eukaryota"/>
</dbReference>
<proteinExistence type="predicted"/>
<keyword evidence="3" id="KW-1185">Reference proteome</keyword>
<dbReference type="AlphaFoldDB" id="D7KLS0"/>
<dbReference type="GO" id="GO:0009737">
    <property type="term" value="P:response to abscisic acid"/>
    <property type="evidence" value="ECO:0007669"/>
    <property type="project" value="EnsemblPlants"/>
</dbReference>